<evidence type="ECO:0000256" key="12">
    <source>
        <dbReference type="ARBA" id="ARBA00023317"/>
    </source>
</evidence>
<evidence type="ECO:0000256" key="9">
    <source>
        <dbReference type="ARBA" id="ARBA00022840"/>
    </source>
</evidence>
<proteinExistence type="inferred from homology"/>
<keyword evidence="5" id="KW-0808">Transferase</keyword>
<dbReference type="SUPFAM" id="SSF51621">
    <property type="entry name" value="Phosphoenolpyruvate/pyruvate domain"/>
    <property type="match status" value="1"/>
</dbReference>
<dbReference type="InterPro" id="IPR015793">
    <property type="entry name" value="Pyrv_Knase_brl"/>
</dbReference>
<dbReference type="EC" id="2.7.1.40" evidence="4"/>
<keyword evidence="12" id="KW-0670">Pyruvate</keyword>
<sequence length="191" mass="20577">MLRQFGKIASSRSASLIRVNASTTPANSSKALLSTKTCFADIAGVTETKPLSVEGQWNPQLTKIVATIGPTSEQLPVMSDLVKAGFRIMRLNFSHATTEEVELRVSNLKKCIGRHGASSMDMPEDLPGSASQMANDLNVRAVLLDTRGPEIRMGKLRDDFSGHETITLQAGNTITLRTSEDWADAGSTEVS</sequence>
<evidence type="ECO:0000256" key="11">
    <source>
        <dbReference type="ARBA" id="ARBA00023152"/>
    </source>
</evidence>
<protein>
    <recommendedName>
        <fullName evidence="4">pyruvate kinase</fullName>
        <ecNumber evidence="4">2.7.1.40</ecNumber>
    </recommendedName>
</protein>
<feature type="domain" description="Pyruvate kinase barrel" evidence="13">
    <location>
        <begin position="62"/>
        <end position="189"/>
    </location>
</feature>
<evidence type="ECO:0000256" key="5">
    <source>
        <dbReference type="ARBA" id="ARBA00022679"/>
    </source>
</evidence>
<evidence type="ECO:0000256" key="7">
    <source>
        <dbReference type="ARBA" id="ARBA00022741"/>
    </source>
</evidence>
<keyword evidence="8" id="KW-0418">Kinase</keyword>
<dbReference type="GO" id="GO:0005524">
    <property type="term" value="F:ATP binding"/>
    <property type="evidence" value="ECO:0007669"/>
    <property type="project" value="UniProtKB-KW"/>
</dbReference>
<organism evidence="14">
    <name type="scientific">Chaetoceros debilis</name>
    <dbReference type="NCBI Taxonomy" id="122233"/>
    <lineage>
        <taxon>Eukaryota</taxon>
        <taxon>Sar</taxon>
        <taxon>Stramenopiles</taxon>
        <taxon>Ochrophyta</taxon>
        <taxon>Bacillariophyta</taxon>
        <taxon>Coscinodiscophyceae</taxon>
        <taxon>Chaetocerotophycidae</taxon>
        <taxon>Chaetocerotales</taxon>
        <taxon>Chaetocerotaceae</taxon>
        <taxon>Chaetoceros</taxon>
    </lineage>
</organism>
<dbReference type="GO" id="GO:0016301">
    <property type="term" value="F:kinase activity"/>
    <property type="evidence" value="ECO:0007669"/>
    <property type="project" value="UniProtKB-KW"/>
</dbReference>
<dbReference type="GO" id="GO:0000287">
    <property type="term" value="F:magnesium ion binding"/>
    <property type="evidence" value="ECO:0007669"/>
    <property type="project" value="InterPro"/>
</dbReference>
<evidence type="ECO:0000256" key="2">
    <source>
        <dbReference type="ARBA" id="ARBA00004997"/>
    </source>
</evidence>
<dbReference type="PANTHER" id="PTHR11817">
    <property type="entry name" value="PYRUVATE KINASE"/>
    <property type="match status" value="1"/>
</dbReference>
<evidence type="ECO:0000256" key="1">
    <source>
        <dbReference type="ARBA" id="ARBA00001958"/>
    </source>
</evidence>
<dbReference type="Pfam" id="PF00224">
    <property type="entry name" value="PK"/>
    <property type="match status" value="1"/>
</dbReference>
<keyword evidence="9" id="KW-0067">ATP-binding</keyword>
<comment type="similarity">
    <text evidence="3">Belongs to the pyruvate kinase family.</text>
</comment>
<evidence type="ECO:0000256" key="8">
    <source>
        <dbReference type="ARBA" id="ARBA00022777"/>
    </source>
</evidence>
<comment type="pathway">
    <text evidence="2">Carbohydrate degradation; glycolysis; pyruvate from D-glyceraldehyde 3-phosphate: step 5/5.</text>
</comment>
<dbReference type="Gene3D" id="3.20.20.60">
    <property type="entry name" value="Phosphoenolpyruvate-binding domains"/>
    <property type="match status" value="1"/>
</dbReference>
<dbReference type="UniPathway" id="UPA00109">
    <property type="reaction ID" value="UER00188"/>
</dbReference>
<dbReference type="EMBL" id="HBIO01010050">
    <property type="protein sequence ID" value="CAE0462935.1"/>
    <property type="molecule type" value="Transcribed_RNA"/>
</dbReference>
<keyword evidence="10" id="KW-0460">Magnesium</keyword>
<evidence type="ECO:0000256" key="6">
    <source>
        <dbReference type="ARBA" id="ARBA00022723"/>
    </source>
</evidence>
<dbReference type="AlphaFoldDB" id="A0A7S3V7R7"/>
<keyword evidence="6" id="KW-0479">Metal-binding</keyword>
<accession>A0A7S3V7R7</accession>
<dbReference type="InterPro" id="IPR040442">
    <property type="entry name" value="Pyrv_kinase-like_dom_sf"/>
</dbReference>
<dbReference type="InterPro" id="IPR001697">
    <property type="entry name" value="Pyr_Knase"/>
</dbReference>
<evidence type="ECO:0000259" key="13">
    <source>
        <dbReference type="Pfam" id="PF00224"/>
    </source>
</evidence>
<dbReference type="GO" id="GO:0030955">
    <property type="term" value="F:potassium ion binding"/>
    <property type="evidence" value="ECO:0007669"/>
    <property type="project" value="InterPro"/>
</dbReference>
<name>A0A7S3V7R7_9STRA</name>
<dbReference type="GO" id="GO:0004743">
    <property type="term" value="F:pyruvate kinase activity"/>
    <property type="evidence" value="ECO:0007669"/>
    <property type="project" value="UniProtKB-EC"/>
</dbReference>
<reference evidence="14" key="1">
    <citation type="submission" date="2021-01" db="EMBL/GenBank/DDBJ databases">
        <authorList>
            <person name="Corre E."/>
            <person name="Pelletier E."/>
            <person name="Niang G."/>
            <person name="Scheremetjew M."/>
            <person name="Finn R."/>
            <person name="Kale V."/>
            <person name="Holt S."/>
            <person name="Cochrane G."/>
            <person name="Meng A."/>
            <person name="Brown T."/>
            <person name="Cohen L."/>
        </authorList>
    </citation>
    <scope>NUCLEOTIDE SEQUENCE</scope>
    <source>
        <strain evidence="14">MM31A-1</strain>
    </source>
</reference>
<comment type="cofactor">
    <cofactor evidence="1">
        <name>K(+)</name>
        <dbReference type="ChEBI" id="CHEBI:29103"/>
    </cofactor>
</comment>
<evidence type="ECO:0000256" key="10">
    <source>
        <dbReference type="ARBA" id="ARBA00022842"/>
    </source>
</evidence>
<keyword evidence="11" id="KW-0324">Glycolysis</keyword>
<evidence type="ECO:0000313" key="14">
    <source>
        <dbReference type="EMBL" id="CAE0462935.1"/>
    </source>
</evidence>
<dbReference type="InterPro" id="IPR015813">
    <property type="entry name" value="Pyrv/PenolPyrv_kinase-like_dom"/>
</dbReference>
<evidence type="ECO:0000256" key="4">
    <source>
        <dbReference type="ARBA" id="ARBA00012142"/>
    </source>
</evidence>
<gene>
    <name evidence="14" type="ORF">CDEB00056_LOCUS7776</name>
</gene>
<evidence type="ECO:0000256" key="3">
    <source>
        <dbReference type="ARBA" id="ARBA00008663"/>
    </source>
</evidence>
<keyword evidence="7" id="KW-0547">Nucleotide-binding</keyword>